<proteinExistence type="predicted"/>
<dbReference type="AlphaFoldDB" id="R4YY27"/>
<dbReference type="HOGENOM" id="CLU_1607842_0_0_11"/>
<sequence length="165" mass="17686">MTNNLQTVIQKSHALANTAARPANGRATYTPKIRPTPICFQLLANSQTSILDTSTAKSAQPRISAAPAAVRVIKSVTPPDRNRTPQAYTTAFNDNSADAGLASPVDSTFESLSDLDVLVVPARGLRAGGWADLAPAHNLGMHYASCWEKSKPGTRYQVDSFYEGR</sequence>
<keyword evidence="2" id="KW-1185">Reference proteome</keyword>
<gene>
    <name evidence="1" type="ORF">BN381_20039</name>
</gene>
<evidence type="ECO:0000313" key="1">
    <source>
        <dbReference type="EMBL" id="CCM63215.1"/>
    </source>
</evidence>
<evidence type="ECO:0000313" key="2">
    <source>
        <dbReference type="Proteomes" id="UP000018291"/>
    </source>
</evidence>
<accession>R4YY27</accession>
<dbReference type="Proteomes" id="UP000018291">
    <property type="component" value="Unassembled WGS sequence"/>
</dbReference>
<reference evidence="1 2" key="1">
    <citation type="journal article" date="2013" name="ISME J.">
        <title>Metabolic model for the filamentous 'Candidatus Microthrix parvicella' based on genomic and metagenomic analyses.</title>
        <authorList>
            <person name="Jon McIlroy S."/>
            <person name="Kristiansen R."/>
            <person name="Albertsen M."/>
            <person name="Michael Karst S."/>
            <person name="Rossetti S."/>
            <person name="Lund Nielsen J."/>
            <person name="Tandoi V."/>
            <person name="James Seviour R."/>
            <person name="Nielsen P.H."/>
        </authorList>
    </citation>
    <scope>NUCLEOTIDE SEQUENCE [LARGE SCALE GENOMIC DNA]</scope>
    <source>
        <strain evidence="1 2">RN1</strain>
    </source>
</reference>
<dbReference type="STRING" id="1229780.BN381_20039"/>
<name>R4YY27_9ACTN</name>
<organism evidence="1 2">
    <name type="scientific">Candidatus Neomicrothrix parvicella RN1</name>
    <dbReference type="NCBI Taxonomy" id="1229780"/>
    <lineage>
        <taxon>Bacteria</taxon>
        <taxon>Bacillati</taxon>
        <taxon>Actinomycetota</taxon>
        <taxon>Acidimicrobiia</taxon>
        <taxon>Acidimicrobiales</taxon>
        <taxon>Microthrixaceae</taxon>
        <taxon>Candidatus Neomicrothrix</taxon>
    </lineage>
</organism>
<comment type="caution">
    <text evidence="1">The sequence shown here is derived from an EMBL/GenBank/DDBJ whole genome shotgun (WGS) entry which is preliminary data.</text>
</comment>
<protein>
    <submittedName>
        <fullName evidence="1">Uncharacterized protein</fullName>
    </submittedName>
</protein>
<dbReference type="EMBL" id="CANL01000012">
    <property type="protein sequence ID" value="CCM63215.1"/>
    <property type="molecule type" value="Genomic_DNA"/>
</dbReference>